<dbReference type="AlphaFoldDB" id="A0AAU7NXD9"/>
<dbReference type="Proteomes" id="UP001225378">
    <property type="component" value="Chromosome"/>
</dbReference>
<dbReference type="SUPFAM" id="SSF141371">
    <property type="entry name" value="PilZ domain-like"/>
    <property type="match status" value="1"/>
</dbReference>
<proteinExistence type="predicted"/>
<name>A0AAU7NXD9_9GAMM</name>
<evidence type="ECO:0000259" key="1">
    <source>
        <dbReference type="Pfam" id="PF07238"/>
    </source>
</evidence>
<reference evidence="2 3" key="1">
    <citation type="journal article" date="2024" name="Microbiology">
        <title>Methylomarinum rosea sp. nov., a novel halophilic methanotrophic bacterium from the hypersaline Lake Elton.</title>
        <authorList>
            <person name="Suleimanov R.Z."/>
            <person name="Oshkin I.Y."/>
            <person name="Danilova O.V."/>
            <person name="Suzina N.E."/>
            <person name="Dedysh S.N."/>
        </authorList>
    </citation>
    <scope>NUCLEOTIDE SEQUENCE [LARGE SCALE GENOMIC DNA]</scope>
    <source>
        <strain evidence="2 3">Ch1-1</strain>
    </source>
</reference>
<accession>A0AAU7NXD9</accession>
<keyword evidence="3" id="KW-1185">Reference proteome</keyword>
<dbReference type="Pfam" id="PF07238">
    <property type="entry name" value="PilZ"/>
    <property type="match status" value="1"/>
</dbReference>
<dbReference type="GO" id="GO:0035438">
    <property type="term" value="F:cyclic-di-GMP binding"/>
    <property type="evidence" value="ECO:0007669"/>
    <property type="project" value="InterPro"/>
</dbReference>
<dbReference type="RefSeq" id="WP_305909336.1">
    <property type="nucleotide sequence ID" value="NZ_CP157743.1"/>
</dbReference>
<gene>
    <name evidence="2" type="ORF">Q9L42_005960</name>
</gene>
<sequence length="120" mass="13714">MDQEKRVHPRFLPKDLFADVIIEPPAPEEEIVVEGDIVNLSYSGIKIRLRSPLHTEIDHCNIKIAIIMPQSGIPISIHGLVKYINEPYEYGLQFAADHTEQSVDNLMFECIRLAEQSVQF</sequence>
<dbReference type="KEGG" id="mech:Q9L42_005960"/>
<evidence type="ECO:0000313" key="2">
    <source>
        <dbReference type="EMBL" id="XBS21667.1"/>
    </source>
</evidence>
<protein>
    <submittedName>
        <fullName evidence="2">PilZ domain-containing protein</fullName>
    </submittedName>
</protein>
<dbReference type="InterPro" id="IPR009875">
    <property type="entry name" value="PilZ_domain"/>
</dbReference>
<evidence type="ECO:0000313" key="3">
    <source>
        <dbReference type="Proteomes" id="UP001225378"/>
    </source>
</evidence>
<dbReference type="Gene3D" id="2.40.10.220">
    <property type="entry name" value="predicted glycosyltransferase like domains"/>
    <property type="match status" value="1"/>
</dbReference>
<dbReference type="EMBL" id="CP157743">
    <property type="protein sequence ID" value="XBS21667.1"/>
    <property type="molecule type" value="Genomic_DNA"/>
</dbReference>
<organism evidence="2 3">
    <name type="scientific">Methylomarinum roseum</name>
    <dbReference type="NCBI Taxonomy" id="3067653"/>
    <lineage>
        <taxon>Bacteria</taxon>
        <taxon>Pseudomonadati</taxon>
        <taxon>Pseudomonadota</taxon>
        <taxon>Gammaproteobacteria</taxon>
        <taxon>Methylococcales</taxon>
        <taxon>Methylococcaceae</taxon>
        <taxon>Methylomarinum</taxon>
    </lineage>
</organism>
<feature type="domain" description="PilZ" evidence="1">
    <location>
        <begin position="5"/>
        <end position="103"/>
    </location>
</feature>